<feature type="transmembrane region" description="Helical" evidence="1">
    <location>
        <begin position="9"/>
        <end position="28"/>
    </location>
</feature>
<evidence type="ECO:0000313" key="2">
    <source>
        <dbReference type="EMBL" id="XBS19428.1"/>
    </source>
</evidence>
<reference evidence="2 3" key="1">
    <citation type="journal article" date="2024" name="Microbiology">
        <title>Methylomarinum rosea sp. nov., a novel halophilic methanotrophic bacterium from the hypersaline Lake Elton.</title>
        <authorList>
            <person name="Suleimanov R.Z."/>
            <person name="Oshkin I.Y."/>
            <person name="Danilova O.V."/>
            <person name="Suzina N.E."/>
            <person name="Dedysh S.N."/>
        </authorList>
    </citation>
    <scope>NUCLEOTIDE SEQUENCE [LARGE SCALE GENOMIC DNA]</scope>
    <source>
        <strain evidence="2 3">Ch1-1</strain>
    </source>
</reference>
<keyword evidence="1" id="KW-0812">Transmembrane</keyword>
<evidence type="ECO:0000313" key="3">
    <source>
        <dbReference type="Proteomes" id="UP001225378"/>
    </source>
</evidence>
<keyword evidence="1" id="KW-1133">Transmembrane helix</keyword>
<proteinExistence type="predicted"/>
<organism evidence="2 3">
    <name type="scientific">Methylomarinum roseum</name>
    <dbReference type="NCBI Taxonomy" id="3067653"/>
    <lineage>
        <taxon>Bacteria</taxon>
        <taxon>Pseudomonadati</taxon>
        <taxon>Pseudomonadota</taxon>
        <taxon>Gammaproteobacteria</taxon>
        <taxon>Methylococcales</taxon>
        <taxon>Methylococcaceae</taxon>
        <taxon>Methylomarinum</taxon>
    </lineage>
</organism>
<protein>
    <submittedName>
        <fullName evidence="2">Uncharacterized protein</fullName>
    </submittedName>
</protein>
<name>A0AAU7NR61_9GAMM</name>
<sequence>MLNKLTPKLSAILVTAVVIVLFLFYQWFSSNNQINTADMPPRVTEPVLNILHKQNLDKRLEYAESMPIIRDMTKYLYQLDALIQTNKDKARAPLSIVYRRLLYLKAKGLNIDGANKILKDHTTKYLAKEEP</sequence>
<evidence type="ECO:0000256" key="1">
    <source>
        <dbReference type="SAM" id="Phobius"/>
    </source>
</evidence>
<dbReference type="KEGG" id="mech:Q9L42_013780"/>
<dbReference type="Proteomes" id="UP001225378">
    <property type="component" value="Chromosome"/>
</dbReference>
<keyword evidence="1" id="KW-0472">Membrane</keyword>
<dbReference type="AlphaFoldDB" id="A0AAU7NR61"/>
<gene>
    <name evidence="2" type="ORF">Q9L42_013780</name>
</gene>
<dbReference type="EMBL" id="CP157743">
    <property type="protein sequence ID" value="XBS19428.1"/>
    <property type="molecule type" value="Genomic_DNA"/>
</dbReference>
<keyword evidence="3" id="KW-1185">Reference proteome</keyword>
<dbReference type="RefSeq" id="WP_305907826.1">
    <property type="nucleotide sequence ID" value="NZ_CP157743.1"/>
</dbReference>
<accession>A0AAU7NR61</accession>